<feature type="domain" description="BTB" evidence="15">
    <location>
        <begin position="36"/>
        <end position="136"/>
    </location>
</feature>
<dbReference type="PANTHER" id="PTHR11537">
    <property type="entry name" value="VOLTAGE-GATED POTASSIUM CHANNEL"/>
    <property type="match status" value="1"/>
</dbReference>
<dbReference type="InterPro" id="IPR011333">
    <property type="entry name" value="SKP1/BTB/POZ_sf"/>
</dbReference>
<keyword evidence="6" id="KW-0631">Potassium channel</keyword>
<keyword evidence="12" id="KW-0407">Ion channel</keyword>
<feature type="region of interest" description="Disordered" evidence="13">
    <location>
        <begin position="419"/>
        <end position="462"/>
    </location>
</feature>
<keyword evidence="10" id="KW-0406">Ion transport</keyword>
<feature type="compositionally biased region" description="Basic and acidic residues" evidence="13">
    <location>
        <begin position="419"/>
        <end position="438"/>
    </location>
</feature>
<feature type="transmembrane region" description="Helical" evidence="14">
    <location>
        <begin position="168"/>
        <end position="188"/>
    </location>
</feature>
<dbReference type="InterPro" id="IPR027359">
    <property type="entry name" value="Volt_channel_dom_sf"/>
</dbReference>
<feature type="transmembrane region" description="Helical" evidence="14">
    <location>
        <begin position="220"/>
        <end position="240"/>
    </location>
</feature>
<sequence length="486" mass="55134">MTVVPADNLDETVALAALSAQDVFDPERNQNQECCERVVINISGLRFETQLKTLAQFPATLLGDPRKRMRFFDPLRNEYFFDRNRPSFDAILYYYQSGGRLRRPVNVPVDIFMEEIKFYELGEEVIENFKEDEGFIKEEERPLPDSEFQRQVWLLFEYPESSGPARGIAIVSVLVILISIVIFCLETLPEFREEARTFDEHLLLNGTARAKKPNPFTDPFFIVETLCIIWFSFELLVRFLACPSKPAFFKNIMNTIDIVAIMPYFITLGLELAEHQGNGQQAMSLAILRVIRLVRVFRIFKLSRHSKGLQILGQTLKASMRELGLLIFFLFIGVILFSSAVYFAEADEPESHFSSIPDAFWWAVVTMTTVGYGDMRPVTVGGKIVGSLCAIAGVLTIALPVPVIVSNFNYFYHRETDQDQSSLKDEPNSGRTSPELKRKGSKSSAKSQDAENNEAGAAVEKNMKANSRPLFSSHLITDDMFLVCLF</sequence>
<dbReference type="InterPro" id="IPR003131">
    <property type="entry name" value="T1-type_BTB"/>
</dbReference>
<keyword evidence="11 14" id="KW-0472">Membrane</keyword>
<dbReference type="GO" id="GO:0008076">
    <property type="term" value="C:voltage-gated potassium channel complex"/>
    <property type="evidence" value="ECO:0007669"/>
    <property type="project" value="InterPro"/>
</dbReference>
<dbReference type="GO" id="GO:0001508">
    <property type="term" value="P:action potential"/>
    <property type="evidence" value="ECO:0007669"/>
    <property type="project" value="TreeGrafter"/>
</dbReference>
<dbReference type="PRINTS" id="PR01510">
    <property type="entry name" value="KV13CHANNEL"/>
</dbReference>
<dbReference type="STRING" id="144197.ENSSPAP00000026091"/>
<evidence type="ECO:0000256" key="1">
    <source>
        <dbReference type="ARBA" id="ARBA00004141"/>
    </source>
</evidence>
<dbReference type="Gene3D" id="1.20.120.350">
    <property type="entry name" value="Voltage-gated potassium channels. Chain C"/>
    <property type="match status" value="1"/>
</dbReference>
<keyword evidence="2" id="KW-0813">Transport</keyword>
<evidence type="ECO:0000256" key="6">
    <source>
        <dbReference type="ARBA" id="ARBA00022826"/>
    </source>
</evidence>
<evidence type="ECO:0000256" key="13">
    <source>
        <dbReference type="SAM" id="MobiDB-lite"/>
    </source>
</evidence>
<evidence type="ECO:0000256" key="10">
    <source>
        <dbReference type="ARBA" id="ARBA00023065"/>
    </source>
</evidence>
<dbReference type="InterPro" id="IPR003972">
    <property type="entry name" value="K_chnl_volt-dep_Kv1"/>
</dbReference>
<comment type="subcellular location">
    <subcellularLocation>
        <location evidence="1">Membrane</location>
        <topology evidence="1">Multi-pass membrane protein</topology>
    </subcellularLocation>
</comment>
<dbReference type="InterPro" id="IPR000210">
    <property type="entry name" value="BTB/POZ_dom"/>
</dbReference>
<name>A0A3B5B025_9TELE</name>
<dbReference type="PRINTS" id="PR00169">
    <property type="entry name" value="KCHANNEL"/>
</dbReference>
<reference evidence="16" key="1">
    <citation type="submission" date="2023-09" db="UniProtKB">
        <authorList>
            <consortium name="Ensembl"/>
        </authorList>
    </citation>
    <scope>IDENTIFICATION</scope>
</reference>
<dbReference type="InterPro" id="IPR003968">
    <property type="entry name" value="K_chnl_volt-dep_Kv"/>
</dbReference>
<dbReference type="PRINTS" id="PR01496">
    <property type="entry name" value="SHAKERCHANEL"/>
</dbReference>
<dbReference type="InterPro" id="IPR028325">
    <property type="entry name" value="VG_K_chnl"/>
</dbReference>
<accession>A0A3B5B025</accession>
<keyword evidence="4" id="KW-0597">Phosphoprotein</keyword>
<dbReference type="PRINTS" id="PR01491">
    <property type="entry name" value="KVCHANNEL"/>
</dbReference>
<evidence type="ECO:0000256" key="3">
    <source>
        <dbReference type="ARBA" id="ARBA00022538"/>
    </source>
</evidence>
<dbReference type="SUPFAM" id="SSF54695">
    <property type="entry name" value="POZ domain"/>
    <property type="match status" value="1"/>
</dbReference>
<dbReference type="FunFam" id="1.10.287.70:FF:000002">
    <property type="entry name" value="Potassium voltage-gated channel subfamily a member"/>
    <property type="match status" value="1"/>
</dbReference>
<dbReference type="InterPro" id="IPR005821">
    <property type="entry name" value="Ion_trans_dom"/>
</dbReference>
<dbReference type="SMART" id="SM00225">
    <property type="entry name" value="BTB"/>
    <property type="match status" value="1"/>
</dbReference>
<keyword evidence="8" id="KW-0630">Potassium</keyword>
<keyword evidence="7" id="KW-0851">Voltage-gated channel</keyword>
<dbReference type="Gene3D" id="1.10.287.70">
    <property type="match status" value="1"/>
</dbReference>
<evidence type="ECO:0000256" key="8">
    <source>
        <dbReference type="ARBA" id="ARBA00022958"/>
    </source>
</evidence>
<dbReference type="Gene3D" id="3.30.710.10">
    <property type="entry name" value="Potassium Channel Kv1.1, Chain A"/>
    <property type="match status" value="1"/>
</dbReference>
<feature type="transmembrane region" description="Helical" evidence="14">
    <location>
        <begin position="323"/>
        <end position="344"/>
    </location>
</feature>
<evidence type="ECO:0000259" key="15">
    <source>
        <dbReference type="SMART" id="SM00225"/>
    </source>
</evidence>
<dbReference type="SUPFAM" id="SSF81324">
    <property type="entry name" value="Voltage-gated potassium channels"/>
    <property type="match status" value="1"/>
</dbReference>
<dbReference type="FunFam" id="3.30.710.10:FF:000146">
    <property type="entry name" value="Potassium voltage-gated channel subfamily A member 3"/>
    <property type="match status" value="1"/>
</dbReference>
<dbReference type="GO" id="GO:0005251">
    <property type="term" value="F:delayed rectifier potassium channel activity"/>
    <property type="evidence" value="ECO:0007669"/>
    <property type="project" value="TreeGrafter"/>
</dbReference>
<evidence type="ECO:0000256" key="11">
    <source>
        <dbReference type="ARBA" id="ARBA00023136"/>
    </source>
</evidence>
<protein>
    <recommendedName>
        <fullName evidence="15">BTB domain-containing protein</fullName>
    </recommendedName>
</protein>
<evidence type="ECO:0000256" key="4">
    <source>
        <dbReference type="ARBA" id="ARBA00022553"/>
    </source>
</evidence>
<keyword evidence="5 14" id="KW-0812">Transmembrane</keyword>
<dbReference type="GeneTree" id="ENSGT00940000164299"/>
<organism evidence="16">
    <name type="scientific">Stegastes partitus</name>
    <name type="common">bicolor damselfish</name>
    <dbReference type="NCBI Taxonomy" id="144197"/>
    <lineage>
        <taxon>Eukaryota</taxon>
        <taxon>Metazoa</taxon>
        <taxon>Chordata</taxon>
        <taxon>Craniata</taxon>
        <taxon>Vertebrata</taxon>
        <taxon>Euteleostomi</taxon>
        <taxon>Actinopterygii</taxon>
        <taxon>Neopterygii</taxon>
        <taxon>Teleostei</taxon>
        <taxon>Neoteleostei</taxon>
        <taxon>Acanthomorphata</taxon>
        <taxon>Ovalentaria</taxon>
        <taxon>Pomacentridae</taxon>
        <taxon>Stegastes</taxon>
    </lineage>
</organism>
<dbReference type="PANTHER" id="PTHR11537:SF281">
    <property type="entry name" value="BTB DOMAIN-CONTAINING PROTEIN"/>
    <property type="match status" value="1"/>
</dbReference>
<keyword evidence="9 14" id="KW-1133">Transmembrane helix</keyword>
<dbReference type="InterPro" id="IPR004050">
    <property type="entry name" value="K_chnl_volt-dep_Kv1.3"/>
</dbReference>
<dbReference type="Pfam" id="PF02214">
    <property type="entry name" value="BTB_2"/>
    <property type="match status" value="1"/>
</dbReference>
<dbReference type="Ensembl" id="ENSSPAT00000026519.1">
    <property type="protein sequence ID" value="ENSSPAP00000026091.1"/>
    <property type="gene ID" value="ENSSPAG00000019687.1"/>
</dbReference>
<evidence type="ECO:0000256" key="7">
    <source>
        <dbReference type="ARBA" id="ARBA00022882"/>
    </source>
</evidence>
<evidence type="ECO:0000256" key="2">
    <source>
        <dbReference type="ARBA" id="ARBA00022448"/>
    </source>
</evidence>
<evidence type="ECO:0000256" key="9">
    <source>
        <dbReference type="ARBA" id="ARBA00022989"/>
    </source>
</evidence>
<dbReference type="AlphaFoldDB" id="A0A3B5B025"/>
<evidence type="ECO:0000313" key="16">
    <source>
        <dbReference type="Ensembl" id="ENSSPAP00000026091.1"/>
    </source>
</evidence>
<dbReference type="GO" id="GO:0051260">
    <property type="term" value="P:protein homooligomerization"/>
    <property type="evidence" value="ECO:0007669"/>
    <property type="project" value="InterPro"/>
</dbReference>
<evidence type="ECO:0000256" key="12">
    <source>
        <dbReference type="ARBA" id="ARBA00023303"/>
    </source>
</evidence>
<keyword evidence="3" id="KW-0633">Potassium transport</keyword>
<evidence type="ECO:0000256" key="14">
    <source>
        <dbReference type="SAM" id="Phobius"/>
    </source>
</evidence>
<feature type="transmembrane region" description="Helical" evidence="14">
    <location>
        <begin position="384"/>
        <end position="405"/>
    </location>
</feature>
<dbReference type="Pfam" id="PF00520">
    <property type="entry name" value="Ion_trans"/>
    <property type="match status" value="1"/>
</dbReference>
<proteinExistence type="predicted"/>
<dbReference type="FunFam" id="1.20.120.350:FF:000021">
    <property type="entry name" value="Potassium voltage-gated channel subfamily A member 3"/>
    <property type="match status" value="1"/>
</dbReference>
<evidence type="ECO:0000256" key="5">
    <source>
        <dbReference type="ARBA" id="ARBA00022692"/>
    </source>
</evidence>